<dbReference type="STRING" id="555500.I215_00660"/>
<dbReference type="PANTHER" id="PTHR43597:SF5">
    <property type="entry name" value="SUFE-LIKE PROTEIN 2, CHLOROPLASTIC"/>
    <property type="match status" value="1"/>
</dbReference>
<comment type="similarity">
    <text evidence="1">Belongs to the SufE family.</text>
</comment>
<dbReference type="Pfam" id="PF02657">
    <property type="entry name" value="SufE"/>
    <property type="match status" value="1"/>
</dbReference>
<accession>K2PVG9</accession>
<dbReference type="PATRIC" id="fig|555500.3.peg.137"/>
<evidence type="ECO:0000313" key="4">
    <source>
        <dbReference type="Proteomes" id="UP000007364"/>
    </source>
</evidence>
<dbReference type="AlphaFoldDB" id="K2PVG9"/>
<dbReference type="EMBL" id="AMSG01000001">
    <property type="protein sequence ID" value="EKF56680.1"/>
    <property type="molecule type" value="Genomic_DNA"/>
</dbReference>
<evidence type="ECO:0000256" key="1">
    <source>
        <dbReference type="ARBA" id="ARBA00010282"/>
    </source>
</evidence>
<name>K2PVG9_9FLAO</name>
<keyword evidence="4" id="KW-1185">Reference proteome</keyword>
<evidence type="ECO:0000313" key="3">
    <source>
        <dbReference type="EMBL" id="EKF56680.1"/>
    </source>
</evidence>
<sequence length="140" mass="16028">MTIQEIQNEIVDEFSMFDDWMQRYEYMIELGKSLPLIEDRYKTQANIIKGCQSKVWVHAELQDDKLVFTADSDAIITKGIIAILVRAFSNQSPQAIIDADTKFIDEIGLKEHLSPTRANGLVSMIKQLKLYAVAYQTQLN</sequence>
<feature type="domain" description="Fe-S metabolism associated" evidence="2">
    <location>
        <begin position="11"/>
        <end position="129"/>
    </location>
</feature>
<evidence type="ECO:0000259" key="2">
    <source>
        <dbReference type="Pfam" id="PF02657"/>
    </source>
</evidence>
<dbReference type="PANTHER" id="PTHR43597">
    <property type="entry name" value="SULFUR ACCEPTOR PROTEIN CSDE"/>
    <property type="match status" value="1"/>
</dbReference>
<gene>
    <name evidence="3" type="ORF">I215_00660</name>
</gene>
<dbReference type="Gene3D" id="3.90.1010.10">
    <property type="match status" value="1"/>
</dbReference>
<dbReference type="RefSeq" id="WP_008990009.1">
    <property type="nucleotide sequence ID" value="NZ_AMSG01000001.1"/>
</dbReference>
<dbReference type="OrthoDB" id="9799320at2"/>
<dbReference type="Proteomes" id="UP000007364">
    <property type="component" value="Unassembled WGS sequence"/>
</dbReference>
<dbReference type="InterPro" id="IPR003808">
    <property type="entry name" value="Fe-S_metab-assoc_dom"/>
</dbReference>
<dbReference type="eggNOG" id="COG2166">
    <property type="taxonomic scope" value="Bacteria"/>
</dbReference>
<reference evidence="3 4" key="1">
    <citation type="journal article" date="2012" name="J. Bacteriol.">
        <title>Genome Sequence of Galbibacter marinum Type Strain ck-I2-15.</title>
        <authorList>
            <person name="Lai Q."/>
            <person name="Li C."/>
            <person name="Shao Z."/>
        </authorList>
    </citation>
    <scope>NUCLEOTIDE SEQUENCE [LARGE SCALE GENOMIC DNA]</scope>
    <source>
        <strain evidence="4">ck-I2-15</strain>
    </source>
</reference>
<comment type="caution">
    <text evidence="3">The sequence shown here is derived from an EMBL/GenBank/DDBJ whole genome shotgun (WGS) entry which is preliminary data.</text>
</comment>
<dbReference type="SUPFAM" id="SSF82649">
    <property type="entry name" value="SufE/NifU"/>
    <property type="match status" value="1"/>
</dbReference>
<proteinExistence type="inferred from homology"/>
<protein>
    <submittedName>
        <fullName evidence="3">Cysteine desulfurase</fullName>
    </submittedName>
</protein>
<organism evidence="3 4">
    <name type="scientific">Galbibacter marinus</name>
    <dbReference type="NCBI Taxonomy" id="555500"/>
    <lineage>
        <taxon>Bacteria</taxon>
        <taxon>Pseudomonadati</taxon>
        <taxon>Bacteroidota</taxon>
        <taxon>Flavobacteriia</taxon>
        <taxon>Flavobacteriales</taxon>
        <taxon>Flavobacteriaceae</taxon>
        <taxon>Galbibacter</taxon>
    </lineage>
</organism>